<evidence type="ECO:0000256" key="8">
    <source>
        <dbReference type="ARBA" id="ARBA00022989"/>
    </source>
</evidence>
<organism evidence="12 13">
    <name type="scientific">Pseudaquabacterium pictum</name>
    <dbReference type="NCBI Taxonomy" id="2315236"/>
    <lineage>
        <taxon>Bacteria</taxon>
        <taxon>Pseudomonadati</taxon>
        <taxon>Pseudomonadota</taxon>
        <taxon>Betaproteobacteria</taxon>
        <taxon>Burkholderiales</taxon>
        <taxon>Sphaerotilaceae</taxon>
        <taxon>Pseudaquabacterium</taxon>
    </lineage>
</organism>
<dbReference type="InterPro" id="IPR036890">
    <property type="entry name" value="HATPase_C_sf"/>
</dbReference>
<feature type="transmembrane region" description="Helical" evidence="10">
    <location>
        <begin position="190"/>
        <end position="211"/>
    </location>
</feature>
<dbReference type="PROSITE" id="PS50109">
    <property type="entry name" value="HIS_KIN"/>
    <property type="match status" value="1"/>
</dbReference>
<feature type="transmembrane region" description="Helical" evidence="10">
    <location>
        <begin position="151"/>
        <end position="170"/>
    </location>
</feature>
<dbReference type="EMBL" id="BJCL01000002">
    <property type="protein sequence ID" value="GCL61887.1"/>
    <property type="molecule type" value="Genomic_DNA"/>
</dbReference>
<feature type="transmembrane region" description="Helical" evidence="10">
    <location>
        <begin position="62"/>
        <end position="84"/>
    </location>
</feature>
<dbReference type="AlphaFoldDB" id="A0A480ANF2"/>
<evidence type="ECO:0000256" key="3">
    <source>
        <dbReference type="ARBA" id="ARBA00012438"/>
    </source>
</evidence>
<keyword evidence="4" id="KW-0597">Phosphoprotein</keyword>
<accession>A0A480ANF2</accession>
<comment type="subcellular location">
    <subcellularLocation>
        <location evidence="2">Membrane</location>
    </subcellularLocation>
</comment>
<keyword evidence="8 10" id="KW-1133">Transmembrane helix</keyword>
<dbReference type="OrthoDB" id="9803824at2"/>
<dbReference type="InterPro" id="IPR003661">
    <property type="entry name" value="HisK_dim/P_dom"/>
</dbReference>
<keyword evidence="9 10" id="KW-0472">Membrane</keyword>
<keyword evidence="13" id="KW-1185">Reference proteome</keyword>
<dbReference type="CDD" id="cd00075">
    <property type="entry name" value="HATPase"/>
    <property type="match status" value="1"/>
</dbReference>
<dbReference type="PANTHER" id="PTHR45436">
    <property type="entry name" value="SENSOR HISTIDINE KINASE YKOH"/>
    <property type="match status" value="1"/>
</dbReference>
<evidence type="ECO:0000256" key="10">
    <source>
        <dbReference type="SAM" id="Phobius"/>
    </source>
</evidence>
<dbReference type="GO" id="GO:0000155">
    <property type="term" value="F:phosphorelay sensor kinase activity"/>
    <property type="evidence" value="ECO:0007669"/>
    <property type="project" value="InterPro"/>
</dbReference>
<evidence type="ECO:0000256" key="5">
    <source>
        <dbReference type="ARBA" id="ARBA00022679"/>
    </source>
</evidence>
<evidence type="ECO:0000313" key="13">
    <source>
        <dbReference type="Proteomes" id="UP000301751"/>
    </source>
</evidence>
<dbReference type="InterPro" id="IPR003594">
    <property type="entry name" value="HATPase_dom"/>
</dbReference>
<evidence type="ECO:0000256" key="4">
    <source>
        <dbReference type="ARBA" id="ARBA00022553"/>
    </source>
</evidence>
<comment type="caution">
    <text evidence="12">The sequence shown here is derived from an EMBL/GenBank/DDBJ whole genome shotgun (WGS) entry which is preliminary data.</text>
</comment>
<evidence type="ECO:0000256" key="7">
    <source>
        <dbReference type="ARBA" id="ARBA00022777"/>
    </source>
</evidence>
<dbReference type="PRINTS" id="PR00344">
    <property type="entry name" value="BCTRLSENSOR"/>
</dbReference>
<dbReference type="SMART" id="SM00387">
    <property type="entry name" value="HATPase_c"/>
    <property type="match status" value="1"/>
</dbReference>
<dbReference type="RefSeq" id="WP_137731652.1">
    <property type="nucleotide sequence ID" value="NZ_BJCL01000002.1"/>
</dbReference>
<feature type="transmembrane region" description="Helical" evidence="10">
    <location>
        <begin position="37"/>
        <end position="56"/>
    </location>
</feature>
<keyword evidence="7" id="KW-0418">Kinase</keyword>
<dbReference type="EC" id="2.7.13.3" evidence="3"/>
<dbReference type="InterPro" id="IPR004358">
    <property type="entry name" value="Sig_transdc_His_kin-like_C"/>
</dbReference>
<dbReference type="InterPro" id="IPR005467">
    <property type="entry name" value="His_kinase_dom"/>
</dbReference>
<dbReference type="SUPFAM" id="SSF55874">
    <property type="entry name" value="ATPase domain of HSP90 chaperone/DNA topoisomerase II/histidine kinase"/>
    <property type="match status" value="1"/>
</dbReference>
<evidence type="ECO:0000313" key="12">
    <source>
        <dbReference type="EMBL" id="GCL61887.1"/>
    </source>
</evidence>
<dbReference type="GO" id="GO:0016020">
    <property type="term" value="C:membrane"/>
    <property type="evidence" value="ECO:0007669"/>
    <property type="project" value="UniProtKB-SubCell"/>
</dbReference>
<reference evidence="13" key="1">
    <citation type="submission" date="2019-03" db="EMBL/GenBank/DDBJ databases">
        <title>Aquabacterium pictum sp.nov., the first bacteriochlorophyll a-containing freshwater bacterium in the genus Aquabacterium of the class Betaproteobacteria.</title>
        <authorList>
            <person name="Hirose S."/>
            <person name="Tank M."/>
            <person name="Hara E."/>
            <person name="Tamaki H."/>
            <person name="Takaichi S."/>
            <person name="Haruta S."/>
            <person name="Hanada S."/>
        </authorList>
    </citation>
    <scope>NUCLEOTIDE SEQUENCE [LARGE SCALE GENOMIC DNA]</scope>
    <source>
        <strain evidence="13">W35</strain>
    </source>
</reference>
<dbReference type="InterPro" id="IPR050428">
    <property type="entry name" value="TCS_sensor_his_kinase"/>
</dbReference>
<feature type="domain" description="Histidine kinase" evidence="11">
    <location>
        <begin position="262"/>
        <end position="475"/>
    </location>
</feature>
<dbReference type="Proteomes" id="UP000301751">
    <property type="component" value="Unassembled WGS sequence"/>
</dbReference>
<evidence type="ECO:0000259" key="11">
    <source>
        <dbReference type="PROSITE" id="PS50109"/>
    </source>
</evidence>
<dbReference type="SUPFAM" id="SSF47384">
    <property type="entry name" value="Homodimeric domain of signal transducing histidine kinase"/>
    <property type="match status" value="1"/>
</dbReference>
<evidence type="ECO:0000256" key="2">
    <source>
        <dbReference type="ARBA" id="ARBA00004370"/>
    </source>
</evidence>
<dbReference type="Gene3D" id="3.30.565.10">
    <property type="entry name" value="Histidine kinase-like ATPase, C-terminal domain"/>
    <property type="match status" value="1"/>
</dbReference>
<keyword evidence="6 10" id="KW-0812">Transmembrane</keyword>
<dbReference type="PANTHER" id="PTHR45436:SF5">
    <property type="entry name" value="SENSOR HISTIDINE KINASE TRCS"/>
    <property type="match status" value="1"/>
</dbReference>
<dbReference type="InterPro" id="IPR036097">
    <property type="entry name" value="HisK_dim/P_sf"/>
</dbReference>
<protein>
    <recommendedName>
        <fullName evidence="3">histidine kinase</fullName>
        <ecNumber evidence="3">2.7.13.3</ecNumber>
    </recommendedName>
</protein>
<feature type="transmembrane region" description="Helical" evidence="10">
    <location>
        <begin position="120"/>
        <end position="139"/>
    </location>
</feature>
<evidence type="ECO:0000256" key="6">
    <source>
        <dbReference type="ARBA" id="ARBA00022692"/>
    </source>
</evidence>
<proteinExistence type="predicted"/>
<evidence type="ECO:0000256" key="1">
    <source>
        <dbReference type="ARBA" id="ARBA00000085"/>
    </source>
</evidence>
<name>A0A480ANF2_9BURK</name>
<feature type="transmembrane region" description="Helical" evidence="10">
    <location>
        <begin position="96"/>
        <end position="114"/>
    </location>
</feature>
<comment type="catalytic activity">
    <reaction evidence="1">
        <text>ATP + protein L-histidine = ADP + protein N-phospho-L-histidine.</text>
        <dbReference type="EC" id="2.7.13.3"/>
    </reaction>
</comment>
<sequence>MTDTVNMPIALTGGVVYLLMALTVWSMGRRTPHVDVVRLWTLGALCASAGLLLISGRNVLPIALGYGLAGVMAAVAMLVQTAALRRLLGRPGVWRPMRGPVAVAAAVLLGLALADDRPRLFVASLLTLAVLTATLAWHARLTAVQQRSRSAALLAWSQLVLALAMLARGLSVATGLAPYQPGQGGPAFVLVHATAVLSALYGSLGFMGLLLDITRRAEVRSREGQVAEAVRREAAERAAAELRATLAQRDALAAERERMLQMLAHEIRQPLHNASGALQAAGQALRQVPAAAGAQAGHPADQVALRLGRAEAVLGEVRAVLDNTLAAASLLSRSTPLAVQEVELGFLIDLALGDLDEAQRQRVQLQWQTDLRQVEVEPGLLRLALRNLLVNAFSHGGPGVAVQLRVAERIDPPALLLAVLDDGPGMPAVAPPAEGRPGLGLGIVRQVAALHGGQLALLPNPPRGLQAVLVLPLPAA</sequence>
<feature type="transmembrane region" description="Helical" evidence="10">
    <location>
        <begin position="6"/>
        <end position="25"/>
    </location>
</feature>
<gene>
    <name evidence="12" type="ORF">AQPW35_09680</name>
</gene>
<dbReference type="Pfam" id="PF02518">
    <property type="entry name" value="HATPase_c"/>
    <property type="match status" value="1"/>
</dbReference>
<dbReference type="Gene3D" id="1.10.287.130">
    <property type="match status" value="1"/>
</dbReference>
<dbReference type="CDD" id="cd00082">
    <property type="entry name" value="HisKA"/>
    <property type="match status" value="1"/>
</dbReference>
<evidence type="ECO:0000256" key="9">
    <source>
        <dbReference type="ARBA" id="ARBA00023136"/>
    </source>
</evidence>
<keyword evidence="5" id="KW-0808">Transferase</keyword>